<protein>
    <submittedName>
        <fullName evidence="1">Uncharacterized protein</fullName>
    </submittedName>
</protein>
<organism evidence="1 2">
    <name type="scientific">Marinomonas pollencensis</name>
    <dbReference type="NCBI Taxonomy" id="491954"/>
    <lineage>
        <taxon>Bacteria</taxon>
        <taxon>Pseudomonadati</taxon>
        <taxon>Pseudomonadota</taxon>
        <taxon>Gammaproteobacteria</taxon>
        <taxon>Oceanospirillales</taxon>
        <taxon>Oceanospirillaceae</taxon>
        <taxon>Marinomonas</taxon>
    </lineage>
</organism>
<comment type="caution">
    <text evidence="1">The sequence shown here is derived from an EMBL/GenBank/DDBJ whole genome shotgun (WGS) entry which is preliminary data.</text>
</comment>
<evidence type="ECO:0000313" key="1">
    <source>
        <dbReference type="EMBL" id="REG86440.1"/>
    </source>
</evidence>
<dbReference type="EMBL" id="QUNG01000001">
    <property type="protein sequence ID" value="REG86440.1"/>
    <property type="molecule type" value="Genomic_DNA"/>
</dbReference>
<proteinExistence type="predicted"/>
<keyword evidence="2" id="KW-1185">Reference proteome</keyword>
<evidence type="ECO:0000313" key="2">
    <source>
        <dbReference type="Proteomes" id="UP000256542"/>
    </source>
</evidence>
<dbReference type="AlphaFoldDB" id="A0A3E0DSJ2"/>
<gene>
    <name evidence="1" type="ORF">DFP81_1013</name>
</gene>
<sequence length="56" mass="6064">MERVTSNSLEEAIIKLRSTESQIMGLGKAAFSADNGNMFPVDFLAITTIKRTSGNT</sequence>
<accession>A0A3E0DSJ2</accession>
<dbReference type="Proteomes" id="UP000256542">
    <property type="component" value="Unassembled WGS sequence"/>
</dbReference>
<name>A0A3E0DSJ2_9GAMM</name>
<reference evidence="1 2" key="1">
    <citation type="submission" date="2018-08" db="EMBL/GenBank/DDBJ databases">
        <title>Genomic Encyclopedia of Type Strains, Phase III (KMG-III): the genomes of soil and plant-associated and newly described type strains.</title>
        <authorList>
            <person name="Whitman W."/>
        </authorList>
    </citation>
    <scope>NUCLEOTIDE SEQUENCE [LARGE SCALE GENOMIC DNA]</scope>
    <source>
        <strain evidence="1 2">CECT 7375</strain>
    </source>
</reference>